<dbReference type="PANTHER" id="PTHR48079">
    <property type="entry name" value="PROTEIN YEEZ"/>
    <property type="match status" value="1"/>
</dbReference>
<proteinExistence type="predicted"/>
<dbReference type="Proteomes" id="UP000678679">
    <property type="component" value="Chromosome 1"/>
</dbReference>
<name>A0AAX1N1D2_9BACT</name>
<dbReference type="SUPFAM" id="SSF51735">
    <property type="entry name" value="NAD(P)-binding Rossmann-fold domains"/>
    <property type="match status" value="1"/>
</dbReference>
<dbReference type="Gene3D" id="3.40.50.720">
    <property type="entry name" value="NAD(P)-binding Rossmann-like Domain"/>
    <property type="match status" value="1"/>
</dbReference>
<dbReference type="InterPro" id="IPR001509">
    <property type="entry name" value="Epimerase_deHydtase"/>
</dbReference>
<feature type="domain" description="NAD-dependent epimerase/dehydratase" evidence="1">
    <location>
        <begin position="4"/>
        <end position="227"/>
    </location>
</feature>
<dbReference type="EMBL" id="CP076132">
    <property type="protein sequence ID" value="QWG01257.1"/>
    <property type="molecule type" value="Genomic_DNA"/>
</dbReference>
<sequence length="328" mass="36614">MNKVLVTGANGLLGANIVESLLAFNYRVVALVRKGANLQGLNDLDCDMFYGDISNKKDLIEAIKGCDIVIHSAAKTQSNINTLDAFYPINVEVTKNLIDISKASGVKRFLFIGTANTMTNGTIEKPGNESTSFMPWLYKSGYAYSKYLAQEYVLSQNEDGIFETMVLSPTFMIGPRDANHSSGQLLLFALKNKVIFCPPGGKSFVDVQNVAHAVVNAITKGKPKNVYLLSGENLTFKQFFDKVRYQIPQSKIVVSIPKSLLILGSRVVELSNKFLSTSFPFDRVTQRLFCLDNYFDNQKARYELGMHQTDTSKSIRKANKWFSENQHI</sequence>
<protein>
    <submittedName>
        <fullName evidence="2">NAD-dependent epimerase/dehydratase family protein</fullName>
    </submittedName>
</protein>
<dbReference type="AlphaFoldDB" id="A0AAX1N1D2"/>
<dbReference type="GO" id="GO:0005737">
    <property type="term" value="C:cytoplasm"/>
    <property type="evidence" value="ECO:0007669"/>
    <property type="project" value="TreeGrafter"/>
</dbReference>
<evidence type="ECO:0000313" key="3">
    <source>
        <dbReference type="Proteomes" id="UP000678679"/>
    </source>
</evidence>
<reference evidence="2 3" key="1">
    <citation type="submission" date="2021-05" db="EMBL/GenBank/DDBJ databases">
        <title>Comparative genomic studies on the polysaccharide-degrading batcterial strains of the Flammeovirga genus.</title>
        <authorList>
            <person name="Zewei F."/>
            <person name="Zheng Z."/>
            <person name="Yu L."/>
            <person name="Ruyue G."/>
            <person name="Yanhong M."/>
            <person name="Yuanyuan C."/>
            <person name="Jingyan G."/>
            <person name="Wenjun H."/>
        </authorList>
    </citation>
    <scope>NUCLEOTIDE SEQUENCE [LARGE SCALE GENOMIC DNA]</scope>
    <source>
        <strain evidence="2 3">NBRC:100898</strain>
    </source>
</reference>
<organism evidence="2 3">
    <name type="scientific">Flammeovirga yaeyamensis</name>
    <dbReference type="NCBI Taxonomy" id="367791"/>
    <lineage>
        <taxon>Bacteria</taxon>
        <taxon>Pseudomonadati</taxon>
        <taxon>Bacteroidota</taxon>
        <taxon>Cytophagia</taxon>
        <taxon>Cytophagales</taxon>
        <taxon>Flammeovirgaceae</taxon>
        <taxon>Flammeovirga</taxon>
    </lineage>
</organism>
<dbReference type="InterPro" id="IPR036291">
    <property type="entry name" value="NAD(P)-bd_dom_sf"/>
</dbReference>
<dbReference type="KEGG" id="fya:KMW28_16565"/>
<accession>A0AAX1N1D2</accession>
<dbReference type="GO" id="GO:0004029">
    <property type="term" value="F:aldehyde dehydrogenase (NAD+) activity"/>
    <property type="evidence" value="ECO:0007669"/>
    <property type="project" value="TreeGrafter"/>
</dbReference>
<dbReference type="InterPro" id="IPR051783">
    <property type="entry name" value="NAD(P)-dependent_oxidoreduct"/>
</dbReference>
<evidence type="ECO:0000313" key="2">
    <source>
        <dbReference type="EMBL" id="QWG01257.1"/>
    </source>
</evidence>
<dbReference type="PANTHER" id="PTHR48079:SF6">
    <property type="entry name" value="NAD(P)-BINDING DOMAIN-CONTAINING PROTEIN-RELATED"/>
    <property type="match status" value="1"/>
</dbReference>
<dbReference type="RefSeq" id="WP_169662777.1">
    <property type="nucleotide sequence ID" value="NZ_CP076132.1"/>
</dbReference>
<gene>
    <name evidence="2" type="ORF">KMW28_16565</name>
</gene>
<keyword evidence="3" id="KW-1185">Reference proteome</keyword>
<dbReference type="Pfam" id="PF01370">
    <property type="entry name" value="Epimerase"/>
    <property type="match status" value="1"/>
</dbReference>
<evidence type="ECO:0000259" key="1">
    <source>
        <dbReference type="Pfam" id="PF01370"/>
    </source>
</evidence>